<gene>
    <name evidence="2" type="ORF">CITCOLO1_LOCUS5770</name>
</gene>
<proteinExistence type="predicted"/>
<dbReference type="InterPro" id="IPR036259">
    <property type="entry name" value="MFS_trans_sf"/>
</dbReference>
<name>A0ABP0Y0U1_9ROSI</name>
<evidence type="ECO:0000313" key="2">
    <source>
        <dbReference type="EMBL" id="CAK9314029.1"/>
    </source>
</evidence>
<sequence length="212" mass="23170">MDDYSGRALILKDDAVPRWVDHRGHPSRRSESGRWRAAGMIIGVEIAERLAFFGISTNLVSYLTVEMGQSMAAAAENVNLWVGTASLLLLLAASFADSFLGRYLTILLASALYILGLGLLTLSAVLASPSSFQGGSGRPVFDVVLFFSALYLVAFAQARNWRMTSSSDIVILEEGRDAMLYQRCGQLRGVVMHAVVLDRWEAANYVIWVSSS</sequence>
<keyword evidence="1" id="KW-0472">Membrane</keyword>
<keyword evidence="3" id="KW-1185">Reference proteome</keyword>
<dbReference type="Proteomes" id="UP001642487">
    <property type="component" value="Chromosome 11"/>
</dbReference>
<keyword evidence="1" id="KW-1133">Transmembrane helix</keyword>
<evidence type="ECO:0000313" key="3">
    <source>
        <dbReference type="Proteomes" id="UP001642487"/>
    </source>
</evidence>
<protein>
    <submittedName>
        <fullName evidence="2">Uncharacterized protein</fullName>
    </submittedName>
</protein>
<feature type="transmembrane region" description="Helical" evidence="1">
    <location>
        <begin position="103"/>
        <end position="127"/>
    </location>
</feature>
<feature type="transmembrane region" description="Helical" evidence="1">
    <location>
        <begin position="78"/>
        <end position="96"/>
    </location>
</feature>
<evidence type="ECO:0000256" key="1">
    <source>
        <dbReference type="SAM" id="Phobius"/>
    </source>
</evidence>
<reference evidence="2 3" key="1">
    <citation type="submission" date="2024-03" db="EMBL/GenBank/DDBJ databases">
        <authorList>
            <person name="Gkanogiannis A."/>
            <person name="Becerra Lopez-Lavalle L."/>
        </authorList>
    </citation>
    <scope>NUCLEOTIDE SEQUENCE [LARGE SCALE GENOMIC DNA]</scope>
</reference>
<dbReference type="PANTHER" id="PTHR11654">
    <property type="entry name" value="OLIGOPEPTIDE TRANSPORTER-RELATED"/>
    <property type="match status" value="1"/>
</dbReference>
<feature type="transmembrane region" description="Helical" evidence="1">
    <location>
        <begin position="139"/>
        <end position="156"/>
    </location>
</feature>
<keyword evidence="1" id="KW-0812">Transmembrane</keyword>
<accession>A0ABP0Y0U1</accession>
<dbReference type="SUPFAM" id="SSF103473">
    <property type="entry name" value="MFS general substrate transporter"/>
    <property type="match status" value="1"/>
</dbReference>
<feature type="transmembrane region" description="Helical" evidence="1">
    <location>
        <begin position="37"/>
        <end position="58"/>
    </location>
</feature>
<organism evidence="2 3">
    <name type="scientific">Citrullus colocynthis</name>
    <name type="common">colocynth</name>
    <dbReference type="NCBI Taxonomy" id="252529"/>
    <lineage>
        <taxon>Eukaryota</taxon>
        <taxon>Viridiplantae</taxon>
        <taxon>Streptophyta</taxon>
        <taxon>Embryophyta</taxon>
        <taxon>Tracheophyta</taxon>
        <taxon>Spermatophyta</taxon>
        <taxon>Magnoliopsida</taxon>
        <taxon>eudicotyledons</taxon>
        <taxon>Gunneridae</taxon>
        <taxon>Pentapetalae</taxon>
        <taxon>rosids</taxon>
        <taxon>fabids</taxon>
        <taxon>Cucurbitales</taxon>
        <taxon>Cucurbitaceae</taxon>
        <taxon>Benincaseae</taxon>
        <taxon>Citrullus</taxon>
    </lineage>
</organism>
<dbReference type="EMBL" id="OZ021745">
    <property type="protein sequence ID" value="CAK9314029.1"/>
    <property type="molecule type" value="Genomic_DNA"/>
</dbReference>
<dbReference type="Gene3D" id="1.20.1250.20">
    <property type="entry name" value="MFS general substrate transporter like domains"/>
    <property type="match status" value="1"/>
</dbReference>